<evidence type="ECO:0000259" key="1">
    <source>
        <dbReference type="Pfam" id="PF03413"/>
    </source>
</evidence>
<protein>
    <recommendedName>
        <fullName evidence="1">PepSY domain-containing protein</fullName>
    </recommendedName>
</protein>
<evidence type="ECO:0000313" key="2">
    <source>
        <dbReference type="EMBL" id="EHP40837.1"/>
    </source>
</evidence>
<evidence type="ECO:0000313" key="3">
    <source>
        <dbReference type="Proteomes" id="UP000005808"/>
    </source>
</evidence>
<dbReference type="AlphaFoldDB" id="H1S9B3"/>
<accession>H1S9B3</accession>
<dbReference type="Gene3D" id="3.10.450.40">
    <property type="match status" value="1"/>
</dbReference>
<dbReference type="EMBL" id="AHJE01000057">
    <property type="protein sequence ID" value="EHP40837.1"/>
    <property type="molecule type" value="Genomic_DNA"/>
</dbReference>
<proteinExistence type="predicted"/>
<dbReference type="Pfam" id="PF03413">
    <property type="entry name" value="PepSY"/>
    <property type="match status" value="1"/>
</dbReference>
<dbReference type="Proteomes" id="UP000005808">
    <property type="component" value="Unassembled WGS sequence"/>
</dbReference>
<dbReference type="PATRIC" id="fig|1127483.3.peg.4610"/>
<gene>
    <name evidence="2" type="ORF">OR16_23078</name>
</gene>
<comment type="caution">
    <text evidence="2">The sequence shown here is derived from an EMBL/GenBank/DDBJ whole genome shotgun (WGS) entry which is preliminary data.</text>
</comment>
<sequence length="182" mass="19796">MAWLLDPDGDDDLWRRFWQSLPEPLLSAPFSLRSATAWQTALINQGLPTTGLPRSLTPLPSSHTARSVRTAFLPRALLPLVAALSLLLAVPPPAHADKDADRARAAVQSGEILPLTRILEAVSAQYTGDVIGVKLDRDDGVWQYEVKLLLASGSVAKLEYDAKTATLLKAKGRDLDQARKKP</sequence>
<reference evidence="2 3" key="1">
    <citation type="journal article" date="2012" name="J. Bacteriol.">
        <title>De Novo Genome Project of Cupriavidus basilensis OR16.</title>
        <authorList>
            <person name="Cserhati M."/>
            <person name="Kriszt B."/>
            <person name="Szoboszlay S."/>
            <person name="Toth A."/>
            <person name="Szabo I."/>
            <person name="Tancsics A."/>
            <person name="Nagy I."/>
            <person name="Horvath B."/>
            <person name="Nagy I."/>
            <person name="Kukolya J."/>
        </authorList>
    </citation>
    <scope>NUCLEOTIDE SEQUENCE [LARGE SCALE GENOMIC DNA]</scope>
    <source>
        <strain evidence="2 3">OR16</strain>
    </source>
</reference>
<name>H1S9B3_9BURK</name>
<organism evidence="2 3">
    <name type="scientific">Cupriavidus basilensis OR16</name>
    <dbReference type="NCBI Taxonomy" id="1127483"/>
    <lineage>
        <taxon>Bacteria</taxon>
        <taxon>Pseudomonadati</taxon>
        <taxon>Pseudomonadota</taxon>
        <taxon>Betaproteobacteria</taxon>
        <taxon>Burkholderiales</taxon>
        <taxon>Burkholderiaceae</taxon>
        <taxon>Cupriavidus</taxon>
    </lineage>
</organism>
<feature type="domain" description="PepSY" evidence="1">
    <location>
        <begin position="113"/>
        <end position="169"/>
    </location>
</feature>
<dbReference type="InterPro" id="IPR025711">
    <property type="entry name" value="PepSY"/>
</dbReference>